<dbReference type="EMBL" id="BAAATE010000006">
    <property type="protein sequence ID" value="GAA2657683.1"/>
    <property type="molecule type" value="Genomic_DNA"/>
</dbReference>
<name>A0ABP6E6T0_9ACTN</name>
<dbReference type="Proteomes" id="UP001501666">
    <property type="component" value="Unassembled WGS sequence"/>
</dbReference>
<sequence>MVAVQPFPYTSIMSQPHHEPSPADWAEALASLRRRLDSRDAADLDLADLYEKVRRLLLTPDGRYREGSRGEVERRLGIGRSALRYIEKSNPERMRREVHERRQREEQELAQHFVPREHGES</sequence>
<keyword evidence="3" id="KW-1185">Reference proteome</keyword>
<protein>
    <submittedName>
        <fullName evidence="2">Uncharacterized protein</fullName>
    </submittedName>
</protein>
<comment type="caution">
    <text evidence="2">The sequence shown here is derived from an EMBL/GenBank/DDBJ whole genome shotgun (WGS) entry which is preliminary data.</text>
</comment>
<evidence type="ECO:0000256" key="1">
    <source>
        <dbReference type="SAM" id="MobiDB-lite"/>
    </source>
</evidence>
<feature type="region of interest" description="Disordered" evidence="1">
    <location>
        <begin position="94"/>
        <end position="121"/>
    </location>
</feature>
<reference evidence="3" key="1">
    <citation type="journal article" date="2019" name="Int. J. Syst. Evol. Microbiol.">
        <title>The Global Catalogue of Microorganisms (GCM) 10K type strain sequencing project: providing services to taxonomists for standard genome sequencing and annotation.</title>
        <authorList>
            <consortium name="The Broad Institute Genomics Platform"/>
            <consortium name="The Broad Institute Genome Sequencing Center for Infectious Disease"/>
            <person name="Wu L."/>
            <person name="Ma J."/>
        </authorList>
    </citation>
    <scope>NUCLEOTIDE SEQUENCE [LARGE SCALE GENOMIC DNA]</scope>
    <source>
        <strain evidence="3">JCM 6835</strain>
    </source>
</reference>
<gene>
    <name evidence="2" type="ORF">GCM10010412_028560</name>
</gene>
<proteinExistence type="predicted"/>
<evidence type="ECO:0000313" key="2">
    <source>
        <dbReference type="EMBL" id="GAA2657683.1"/>
    </source>
</evidence>
<organism evidence="2 3">
    <name type="scientific">Nonomuraea recticatena</name>
    <dbReference type="NCBI Taxonomy" id="46178"/>
    <lineage>
        <taxon>Bacteria</taxon>
        <taxon>Bacillati</taxon>
        <taxon>Actinomycetota</taxon>
        <taxon>Actinomycetes</taxon>
        <taxon>Streptosporangiales</taxon>
        <taxon>Streptosporangiaceae</taxon>
        <taxon>Nonomuraea</taxon>
    </lineage>
</organism>
<evidence type="ECO:0000313" key="3">
    <source>
        <dbReference type="Proteomes" id="UP001501666"/>
    </source>
</evidence>
<accession>A0ABP6E6T0</accession>
<feature type="region of interest" description="Disordered" evidence="1">
    <location>
        <begin position="1"/>
        <end position="22"/>
    </location>
</feature>